<evidence type="ECO:0000313" key="2">
    <source>
        <dbReference type="EMBL" id="MBO0476485.1"/>
    </source>
</evidence>
<keyword evidence="3" id="KW-1185">Reference proteome</keyword>
<sequence>MKKTLFIIISLFFALMIPINTLAEVTSFSDSSSIEYVTEFSEEGTTFSSVDESTTSSTVKEEINQTAGGMALQALGSKYYTVDYGPLAPKESGLELLPVVEMKTTTYKEFKDLLQSDSLIRIKLIGDIMFPNDEANARIVIPEGGNKELDLNGNKLIAGTKGQIEVQSDYFNMKNGSVRGGYWNESCWIPSIVWGENHAYARGGFIYSPTTSKTASLVFENITHESEYREKDDKARGGFVVGINDDIFFSGVNKLTNGNFNAKGGNVTFINGDFTGEVTYNGGWYNAGPFSRERGAVNLSFPGYDDQKRRPANAFDGTRRVTVKEEASVNLTNHNTNHSEYNNNIGNFSTITVDGEMRMTCKSPAMRTIASERDTQSAGNYESDAQTWNGMANININEGAIFYAESTHPSGNSGVIYTYRLNVNVDNPYLLDLRYFGNWNFFRAYYRGFGPADIRNSNFNVYNSDLGVWNRDKLGVKNPDEYWQNMDYLKVSQFYEGNRGSVTAEPKKNKIEAFDINKYGRVSNDITVPVVIPGEEFEIGSRKYQVGNGSDKFYGTTAYRNLEDGSIVNKPAVGAKIEIRDATNKVVTETLVKEDGSWEFDAFFKKRIKAGNHTLRLEDKGQREDSVPILIKDTLPPIGESKLYIFEEKLANALNSPQTKSLKSYEDETTTDKNKLKFAYRVSDEDKARGIDLEHIRTTPGFYEVYVDITDEAGNTGPVLAPIMVHEKGKPVFDSFVSGRDFNIDFHKWDMSSDSEKQQFVKDPNYGYGRAFKIDKVTNTYTEVTDTTDFIIDIPTKPSGGWQPDTSHSIKLSLGTYSRTIEAHLEKKSVNMTVIQVYEDQNGKKIYKDISDQPKEVDEFKYTVDSGADLMSELEKYPLADSNFKLTYDWYNSPKKNEYKIMIDGQESPPLQKVPTKDFTILYEYGGKMTVEASNLHFGQEEVTGVDGKIGLPKGGNATQNKDIEIINTTLSPEWKLNVSVPKGIKTIPDNVKSEVFLGHLMFERNGNPVTIGSTGTKFTDHVTTGDKMTTVIPMDIKLIQNVGNKKSHYKGEMLWSLEDSP</sequence>
<keyword evidence="1" id="KW-0732">Signal</keyword>
<reference evidence="2 3" key="1">
    <citation type="submission" date="2021-03" db="EMBL/GenBank/DDBJ databases">
        <title>Enterococcal diversity collection.</title>
        <authorList>
            <person name="Gilmore M.S."/>
            <person name="Schwartzman J."/>
            <person name="Van Tyne D."/>
            <person name="Martin M."/>
            <person name="Earl A.M."/>
            <person name="Manson A.L."/>
            <person name="Straub T."/>
            <person name="Salamzade R."/>
            <person name="Saavedra J."/>
            <person name="Lebreton F."/>
            <person name="Prichula J."/>
            <person name="Schaufler K."/>
            <person name="Gaca A."/>
            <person name="Sgardioli B."/>
            <person name="Wagenaar J."/>
            <person name="Strong T."/>
        </authorList>
    </citation>
    <scope>NUCLEOTIDE SEQUENCE [LARGE SCALE GENOMIC DNA]</scope>
    <source>
        <strain evidence="2 3">DIV0080</strain>
    </source>
</reference>
<dbReference type="Proteomes" id="UP000664857">
    <property type="component" value="Unassembled WGS sequence"/>
</dbReference>
<proteinExistence type="predicted"/>
<dbReference type="EMBL" id="JAFLVX010000015">
    <property type="protein sequence ID" value="MBO0476485.1"/>
    <property type="molecule type" value="Genomic_DNA"/>
</dbReference>
<evidence type="ECO:0000256" key="1">
    <source>
        <dbReference type="SAM" id="SignalP"/>
    </source>
</evidence>
<comment type="caution">
    <text evidence="2">The sequence shown here is derived from an EMBL/GenBank/DDBJ whole genome shotgun (WGS) entry which is preliminary data.</text>
</comment>
<evidence type="ECO:0000313" key="3">
    <source>
        <dbReference type="Proteomes" id="UP000664857"/>
    </source>
</evidence>
<evidence type="ECO:0008006" key="4">
    <source>
        <dbReference type="Google" id="ProtNLM"/>
    </source>
</evidence>
<name>A0ABS3HRV2_9ENTE</name>
<protein>
    <recommendedName>
        <fullName evidence="4">WxL domain-containing protein</fullName>
    </recommendedName>
</protein>
<organism evidence="2 3">
    <name type="scientific">Candidatus Vagococcus giribetii</name>
    <dbReference type="NCBI Taxonomy" id="2230876"/>
    <lineage>
        <taxon>Bacteria</taxon>
        <taxon>Bacillati</taxon>
        <taxon>Bacillota</taxon>
        <taxon>Bacilli</taxon>
        <taxon>Lactobacillales</taxon>
        <taxon>Enterococcaceae</taxon>
        <taxon>Vagococcus</taxon>
    </lineage>
</organism>
<dbReference type="RefSeq" id="WP_206965518.1">
    <property type="nucleotide sequence ID" value="NZ_JAFLVX010000015.1"/>
</dbReference>
<feature type="chain" id="PRO_5046897291" description="WxL domain-containing protein" evidence="1">
    <location>
        <begin position="24"/>
        <end position="1062"/>
    </location>
</feature>
<gene>
    <name evidence="2" type="ORF">DOK76_05340</name>
</gene>
<feature type="signal peptide" evidence="1">
    <location>
        <begin position="1"/>
        <end position="23"/>
    </location>
</feature>
<accession>A0ABS3HRV2</accession>